<proteinExistence type="predicted"/>
<protein>
    <submittedName>
        <fullName evidence="2">Uncharacterized protein</fullName>
    </submittedName>
</protein>
<reference evidence="3" key="1">
    <citation type="submission" date="2020-08" db="EMBL/GenBank/DDBJ databases">
        <title>Lacibacter sp. S13-6-6 genome sequencing.</title>
        <authorList>
            <person name="Jin L."/>
        </authorList>
    </citation>
    <scope>NUCLEOTIDE SEQUENCE [LARGE SCALE GENOMIC DNA]</scope>
    <source>
        <strain evidence="3">S13-6-6</strain>
    </source>
</reference>
<gene>
    <name evidence="2" type="ORF">H4075_15580</name>
</gene>
<feature type="transmembrane region" description="Helical" evidence="1">
    <location>
        <begin position="20"/>
        <end position="42"/>
    </location>
</feature>
<dbReference type="RefSeq" id="WP_182801756.1">
    <property type="nucleotide sequence ID" value="NZ_CP060007.1"/>
</dbReference>
<dbReference type="EMBL" id="CP060007">
    <property type="protein sequence ID" value="QNA43491.1"/>
    <property type="molecule type" value="Genomic_DNA"/>
</dbReference>
<organism evidence="2 3">
    <name type="scientific">Lacibacter sediminis</name>
    <dbReference type="NCBI Taxonomy" id="2760713"/>
    <lineage>
        <taxon>Bacteria</taxon>
        <taxon>Pseudomonadati</taxon>
        <taxon>Bacteroidota</taxon>
        <taxon>Chitinophagia</taxon>
        <taxon>Chitinophagales</taxon>
        <taxon>Chitinophagaceae</taxon>
        <taxon>Lacibacter</taxon>
    </lineage>
</organism>
<keyword evidence="1" id="KW-1133">Transmembrane helix</keyword>
<evidence type="ECO:0000256" key="1">
    <source>
        <dbReference type="SAM" id="Phobius"/>
    </source>
</evidence>
<keyword evidence="1" id="KW-0472">Membrane</keyword>
<keyword evidence="3" id="KW-1185">Reference proteome</keyword>
<dbReference type="KEGG" id="lacs:H4075_15580"/>
<name>A0A7G5XDD8_9BACT</name>
<evidence type="ECO:0000313" key="3">
    <source>
        <dbReference type="Proteomes" id="UP000515344"/>
    </source>
</evidence>
<keyword evidence="1" id="KW-0812">Transmembrane</keyword>
<dbReference type="Proteomes" id="UP000515344">
    <property type="component" value="Chromosome"/>
</dbReference>
<accession>A0A7G5XDD8</accession>
<sequence length="281" mass="31521">MNMNNNEFYIGWMPAAPKGYAKQVAVAIVAVAVLVIALASLLSLQQKKFSNAVFEYGQLTEVTGIYQQFPLPSIKVYSHHNNGNNFITMPLVGYGKHGAEGIIHSLEEEKGFSFDQKQIKLNGTLIYHDGKSLLQIDEHDKPLLSISATTAYHQPLTKELGTVELIGEVLDPKCYFGVMKPGRGKPHRDCAIRCIAGGISPVFYVRQQNEGPLYYLLLDEEGNRLNNFVKDYVADPVRLTARAVQHDDWIVLYVDTKKGLQRTGGLSWFKENDELIYCKPE</sequence>
<evidence type="ECO:0000313" key="2">
    <source>
        <dbReference type="EMBL" id="QNA43491.1"/>
    </source>
</evidence>
<dbReference type="AlphaFoldDB" id="A0A7G5XDD8"/>